<evidence type="ECO:0000256" key="1">
    <source>
        <dbReference type="ARBA" id="ARBA00004442"/>
    </source>
</evidence>
<dbReference type="InterPro" id="IPR011990">
    <property type="entry name" value="TPR-like_helical_dom_sf"/>
</dbReference>
<evidence type="ECO:0000256" key="3">
    <source>
        <dbReference type="ARBA" id="ARBA00022729"/>
    </source>
</evidence>
<keyword evidence="4" id="KW-0472">Membrane</keyword>
<accession>A0ABX7QG85</accession>
<dbReference type="PROSITE" id="PS51257">
    <property type="entry name" value="PROKAR_LIPOPROTEIN"/>
    <property type="match status" value="1"/>
</dbReference>
<evidence type="ECO:0000256" key="2">
    <source>
        <dbReference type="ARBA" id="ARBA00006275"/>
    </source>
</evidence>
<dbReference type="InterPro" id="IPR033985">
    <property type="entry name" value="SusD-like_N"/>
</dbReference>
<reference evidence="8 9" key="1">
    <citation type="submission" date="2021-03" db="EMBL/GenBank/DDBJ databases">
        <title>Flavobacterium kribbensis sp. nov, an endophytic bacteria, isolated from soybean.</title>
        <authorList>
            <person name="Lee J."/>
            <person name="Seo J."/>
        </authorList>
    </citation>
    <scope>NUCLEOTIDE SEQUENCE [LARGE SCALE GENOMIC DNA]</scope>
    <source>
        <strain evidence="8 9">BB8</strain>
    </source>
</reference>
<protein>
    <submittedName>
        <fullName evidence="8">RagB/SusD family nutrient uptake outer membrane protein</fullName>
    </submittedName>
</protein>
<dbReference type="Pfam" id="PF07980">
    <property type="entry name" value="SusD_RagB"/>
    <property type="match status" value="1"/>
</dbReference>
<dbReference type="CDD" id="cd08977">
    <property type="entry name" value="SusD"/>
    <property type="match status" value="1"/>
</dbReference>
<gene>
    <name evidence="8" type="ORF">J0383_01975</name>
</gene>
<evidence type="ECO:0000313" key="8">
    <source>
        <dbReference type="EMBL" id="QSW89596.1"/>
    </source>
</evidence>
<dbReference type="Pfam" id="PF14322">
    <property type="entry name" value="SusD-like_3"/>
    <property type="match status" value="1"/>
</dbReference>
<proteinExistence type="inferred from homology"/>
<dbReference type="EMBL" id="CP071448">
    <property type="protein sequence ID" value="QSW89596.1"/>
    <property type="molecule type" value="Genomic_DNA"/>
</dbReference>
<evidence type="ECO:0000259" key="7">
    <source>
        <dbReference type="Pfam" id="PF14322"/>
    </source>
</evidence>
<keyword evidence="5" id="KW-0998">Cell outer membrane</keyword>
<evidence type="ECO:0000256" key="5">
    <source>
        <dbReference type="ARBA" id="ARBA00023237"/>
    </source>
</evidence>
<feature type="domain" description="RagB/SusD" evidence="6">
    <location>
        <begin position="315"/>
        <end position="432"/>
    </location>
</feature>
<comment type="subcellular location">
    <subcellularLocation>
        <location evidence="1">Cell outer membrane</location>
    </subcellularLocation>
</comment>
<keyword evidence="9" id="KW-1185">Reference proteome</keyword>
<dbReference type="InterPro" id="IPR012944">
    <property type="entry name" value="SusD_RagB_dom"/>
</dbReference>
<feature type="domain" description="SusD-like N-terminal" evidence="7">
    <location>
        <begin position="91"/>
        <end position="225"/>
    </location>
</feature>
<dbReference type="Gene3D" id="1.25.40.390">
    <property type="match status" value="1"/>
</dbReference>
<dbReference type="Proteomes" id="UP000663440">
    <property type="component" value="Chromosome"/>
</dbReference>
<dbReference type="RefSeq" id="WP_207296783.1">
    <property type="nucleotide sequence ID" value="NZ_CP071448.1"/>
</dbReference>
<keyword evidence="3" id="KW-0732">Signal</keyword>
<comment type="similarity">
    <text evidence="2">Belongs to the SusD family.</text>
</comment>
<organism evidence="8 9">
    <name type="scientific">Flavobacterium endoglycinae</name>
    <dbReference type="NCBI Taxonomy" id="2816357"/>
    <lineage>
        <taxon>Bacteria</taxon>
        <taxon>Pseudomonadati</taxon>
        <taxon>Bacteroidota</taxon>
        <taxon>Flavobacteriia</taxon>
        <taxon>Flavobacteriales</taxon>
        <taxon>Flavobacteriaceae</taxon>
        <taxon>Flavobacterium</taxon>
    </lineage>
</organism>
<evidence type="ECO:0000259" key="6">
    <source>
        <dbReference type="Pfam" id="PF07980"/>
    </source>
</evidence>
<sequence>MKALIKFISICSLAVLFTACDSFVEVDLPKSQLSNVAVFDSYSTADAALADIYAKIRDAGPLNGSYTGLSNQLGNYADELTAYGGPSNPSIDFYNNSLLASSGNVLQYWNSSYNQIYAANAVIEGLQASRNIAEEDKKKLLGEALFIRALSHFYLVKLFGGIPYIFGTDYRLNSKARRLGVEEIYTYIITDLEKAVELLPETYSSIERTRPNKYCVKALLSRTYLENGFYQEASNEASSIINNSALYSLSAIDAVFLLNSAETIWQLKPAEPGQNTSEGTLFIFDQGPPSFASLSSQLVESFSAQDLRRSVWIRKVTNNGESWFHAYKYKEQSYTSPSKEYSIIFRIAEQFLIRAESRARWGDLIGAKEDLNVIRSRAGLNNTTAETQDEILDAVLQERRWEFFTECGHRFFDLQRFKKLDAVLSLSKPGWNTDDLLFPIPENEIKTNPDLGPQNAGY</sequence>
<evidence type="ECO:0000256" key="4">
    <source>
        <dbReference type="ARBA" id="ARBA00023136"/>
    </source>
</evidence>
<dbReference type="SUPFAM" id="SSF48452">
    <property type="entry name" value="TPR-like"/>
    <property type="match status" value="1"/>
</dbReference>
<name>A0ABX7QG85_9FLAO</name>
<evidence type="ECO:0000313" key="9">
    <source>
        <dbReference type="Proteomes" id="UP000663440"/>
    </source>
</evidence>